<keyword evidence="2" id="KW-0812">Transmembrane</keyword>
<feature type="transmembrane region" description="Helical" evidence="2">
    <location>
        <begin position="93"/>
        <end position="117"/>
    </location>
</feature>
<sequence>MSQSPPPGWRPGPDEERPSWMGAPGYQPHQELPPHAPMPGAPPYPAGIEPDPAPVGRPGPRTSYPLALGATSIGAALQLVILLALAGPPPSSAAFGAVVGSTVVPTALGSLVLWLIARKRAWPFWLLAIVGVVIYFAIRLLATASRLGAA</sequence>
<evidence type="ECO:0000313" key="4">
    <source>
        <dbReference type="Proteomes" id="UP001165283"/>
    </source>
</evidence>
<evidence type="ECO:0000256" key="2">
    <source>
        <dbReference type="SAM" id="Phobius"/>
    </source>
</evidence>
<accession>A0ABT0ZZ28</accession>
<feature type="transmembrane region" description="Helical" evidence="2">
    <location>
        <begin position="124"/>
        <end position="142"/>
    </location>
</feature>
<feature type="transmembrane region" description="Helical" evidence="2">
    <location>
        <begin position="66"/>
        <end position="87"/>
    </location>
</feature>
<keyword evidence="2" id="KW-1133">Transmembrane helix</keyword>
<evidence type="ECO:0000256" key="1">
    <source>
        <dbReference type="SAM" id="MobiDB-lite"/>
    </source>
</evidence>
<keyword evidence="2" id="KW-0472">Membrane</keyword>
<protein>
    <submittedName>
        <fullName evidence="3">Uncharacterized protein</fullName>
    </submittedName>
</protein>
<organism evidence="3 4">
    <name type="scientific">Pseudonocardia humida</name>
    <dbReference type="NCBI Taxonomy" id="2800819"/>
    <lineage>
        <taxon>Bacteria</taxon>
        <taxon>Bacillati</taxon>
        <taxon>Actinomycetota</taxon>
        <taxon>Actinomycetes</taxon>
        <taxon>Pseudonocardiales</taxon>
        <taxon>Pseudonocardiaceae</taxon>
        <taxon>Pseudonocardia</taxon>
    </lineage>
</organism>
<dbReference type="EMBL" id="JAGSOV010000025">
    <property type="protein sequence ID" value="MCO1655961.1"/>
    <property type="molecule type" value="Genomic_DNA"/>
</dbReference>
<feature type="region of interest" description="Disordered" evidence="1">
    <location>
        <begin position="1"/>
        <end position="61"/>
    </location>
</feature>
<gene>
    <name evidence="3" type="ORF">KDL28_12950</name>
</gene>
<feature type="compositionally biased region" description="Pro residues" evidence="1">
    <location>
        <begin position="1"/>
        <end position="10"/>
    </location>
</feature>
<reference evidence="3" key="1">
    <citation type="submission" date="2021-04" db="EMBL/GenBank/DDBJ databases">
        <title>Pseudonocardia sp. nov., isolated from sandy soil of mangrove forest.</title>
        <authorList>
            <person name="Zan Z."/>
            <person name="Huang R."/>
            <person name="Liu W."/>
        </authorList>
    </citation>
    <scope>NUCLEOTIDE SEQUENCE</scope>
    <source>
        <strain evidence="3">S2-4</strain>
    </source>
</reference>
<comment type="caution">
    <text evidence="3">The sequence shown here is derived from an EMBL/GenBank/DDBJ whole genome shotgun (WGS) entry which is preliminary data.</text>
</comment>
<dbReference type="RefSeq" id="WP_252438227.1">
    <property type="nucleotide sequence ID" value="NZ_JAGSOV010000025.1"/>
</dbReference>
<name>A0ABT0ZZ28_9PSEU</name>
<evidence type="ECO:0000313" key="3">
    <source>
        <dbReference type="EMBL" id="MCO1655961.1"/>
    </source>
</evidence>
<proteinExistence type="predicted"/>
<dbReference type="Proteomes" id="UP001165283">
    <property type="component" value="Unassembled WGS sequence"/>
</dbReference>
<keyword evidence="4" id="KW-1185">Reference proteome</keyword>
<feature type="compositionally biased region" description="Pro residues" evidence="1">
    <location>
        <begin position="34"/>
        <end position="57"/>
    </location>
</feature>